<dbReference type="PANTHER" id="PTHR42643">
    <property type="entry name" value="IONOTROPIC RECEPTOR 20A-RELATED"/>
    <property type="match status" value="1"/>
</dbReference>
<evidence type="ECO:0000313" key="16">
    <source>
        <dbReference type="Proteomes" id="UP000499080"/>
    </source>
</evidence>
<sequence length="424" mass="48282">MNFPSKLRVAARQLSPIFFTKRTRKGTTVSGVEGELLKVLSQQLNFSYEIVNSVDKNWGSTDGHGNWTGIMGMLLRGEADMGLSHFAITEERVREVDFSFPHDILDRTFVTALPGTFPKMASFTYPFNTNVWIFIFLLIAVAPLLFRALMFKQRSISSVYIMIFGSMLKQPINNSEQPCMRRLICGTWIVSMTFMYFAYSGVLLSFLTIPWQRKGIKTIKELADALAARTHKCLAPKGTIDIDILLNSSSDYYKAIGNTIQQNNWFYDPDDMADEILDEATALIGPRSLIHTHFGYEPFMTSSVSSESFGVWNIAIALQKKFCCTKQLNVAVLRTLSVGLYDKWWKDYVFLSSLKLMSKTESADKSTQLPLEDFYGVFILLCVGYILAFVVFFLEIYANYLRKMDIDKNSLVESEEINLELHSE</sequence>
<dbReference type="Pfam" id="PF10613">
    <property type="entry name" value="Lig_chan-Glu_bd"/>
    <property type="match status" value="1"/>
</dbReference>
<evidence type="ECO:0000256" key="1">
    <source>
        <dbReference type="ARBA" id="ARBA00004651"/>
    </source>
</evidence>
<keyword evidence="12" id="KW-0407">Ion channel</keyword>
<evidence type="ECO:0000259" key="14">
    <source>
        <dbReference type="SMART" id="SM00918"/>
    </source>
</evidence>
<comment type="subcellular location">
    <subcellularLocation>
        <location evidence="1">Cell membrane</location>
        <topology evidence="1">Multi-pass membrane protein</topology>
    </subcellularLocation>
</comment>
<proteinExistence type="inferred from homology"/>
<reference evidence="15 16" key="1">
    <citation type="journal article" date="2019" name="Sci. Rep.">
        <title>Orb-weaving spider Araneus ventricosus genome elucidates the spidroin gene catalogue.</title>
        <authorList>
            <person name="Kono N."/>
            <person name="Nakamura H."/>
            <person name="Ohtoshi R."/>
            <person name="Moran D.A.P."/>
            <person name="Shinohara A."/>
            <person name="Yoshida Y."/>
            <person name="Fujiwara M."/>
            <person name="Mori M."/>
            <person name="Tomita M."/>
            <person name="Arakawa K."/>
        </authorList>
    </citation>
    <scope>NUCLEOTIDE SEQUENCE [LARGE SCALE GENOMIC DNA]</scope>
</reference>
<dbReference type="GO" id="GO:0015276">
    <property type="term" value="F:ligand-gated monoatomic ion channel activity"/>
    <property type="evidence" value="ECO:0007669"/>
    <property type="project" value="InterPro"/>
</dbReference>
<evidence type="ECO:0000256" key="7">
    <source>
        <dbReference type="ARBA" id="ARBA00023065"/>
    </source>
</evidence>
<evidence type="ECO:0000256" key="5">
    <source>
        <dbReference type="ARBA" id="ARBA00022692"/>
    </source>
</evidence>
<evidence type="ECO:0000256" key="3">
    <source>
        <dbReference type="ARBA" id="ARBA00022448"/>
    </source>
</evidence>
<dbReference type="GO" id="GO:0050906">
    <property type="term" value="P:detection of stimulus involved in sensory perception"/>
    <property type="evidence" value="ECO:0007669"/>
    <property type="project" value="UniProtKB-ARBA"/>
</dbReference>
<evidence type="ECO:0000256" key="9">
    <source>
        <dbReference type="ARBA" id="ARBA00023170"/>
    </source>
</evidence>
<dbReference type="EMBL" id="BGPR01000030">
    <property type="protein sequence ID" value="GBL82842.1"/>
    <property type="molecule type" value="Genomic_DNA"/>
</dbReference>
<evidence type="ECO:0000313" key="15">
    <source>
        <dbReference type="EMBL" id="GBL82842.1"/>
    </source>
</evidence>
<keyword evidence="16" id="KW-1185">Reference proteome</keyword>
<dbReference type="InterPro" id="IPR001320">
    <property type="entry name" value="Iontro_rcpt_C"/>
</dbReference>
<comment type="similarity">
    <text evidence="2">Belongs to the glutamate-gated ion channel (TC 1.A.10.1) family.</text>
</comment>
<feature type="transmembrane region" description="Helical" evidence="13">
    <location>
        <begin position="183"/>
        <end position="207"/>
    </location>
</feature>
<keyword evidence="8 13" id="KW-0472">Membrane</keyword>
<feature type="domain" description="Ionotropic glutamate receptor L-glutamate and glycine-binding" evidence="14">
    <location>
        <begin position="16"/>
        <end position="76"/>
    </location>
</feature>
<dbReference type="SMART" id="SM00918">
    <property type="entry name" value="Lig_chan-Glu_bd"/>
    <property type="match status" value="1"/>
</dbReference>
<evidence type="ECO:0000256" key="12">
    <source>
        <dbReference type="ARBA" id="ARBA00023303"/>
    </source>
</evidence>
<dbReference type="GO" id="GO:0005886">
    <property type="term" value="C:plasma membrane"/>
    <property type="evidence" value="ECO:0007669"/>
    <property type="project" value="UniProtKB-SubCell"/>
</dbReference>
<evidence type="ECO:0000256" key="13">
    <source>
        <dbReference type="SAM" id="Phobius"/>
    </source>
</evidence>
<dbReference type="InterPro" id="IPR019594">
    <property type="entry name" value="Glu/Gly-bd"/>
</dbReference>
<accession>A0A4Y2AS83</accession>
<dbReference type="Proteomes" id="UP000499080">
    <property type="component" value="Unassembled WGS sequence"/>
</dbReference>
<gene>
    <name evidence="15" type="ORF">AVEN_106367_1</name>
</gene>
<keyword evidence="6 13" id="KW-1133">Transmembrane helix</keyword>
<evidence type="ECO:0000256" key="10">
    <source>
        <dbReference type="ARBA" id="ARBA00023180"/>
    </source>
</evidence>
<keyword evidence="9" id="KW-0675">Receptor</keyword>
<dbReference type="Gene3D" id="3.40.190.10">
    <property type="entry name" value="Periplasmic binding protein-like II"/>
    <property type="match status" value="1"/>
</dbReference>
<feature type="transmembrane region" description="Helical" evidence="13">
    <location>
        <begin position="131"/>
        <end position="150"/>
    </location>
</feature>
<keyword evidence="4" id="KW-1003">Cell membrane</keyword>
<protein>
    <recommendedName>
        <fullName evidence="14">Ionotropic glutamate receptor L-glutamate and glycine-binding domain-containing protein</fullName>
    </recommendedName>
</protein>
<dbReference type="AlphaFoldDB" id="A0A4Y2AS83"/>
<dbReference type="SUPFAM" id="SSF53850">
    <property type="entry name" value="Periplasmic binding protein-like II"/>
    <property type="match status" value="1"/>
</dbReference>
<evidence type="ECO:0000256" key="11">
    <source>
        <dbReference type="ARBA" id="ARBA00023286"/>
    </source>
</evidence>
<name>A0A4Y2AS83_ARAVE</name>
<organism evidence="15 16">
    <name type="scientific">Araneus ventricosus</name>
    <name type="common">Orbweaver spider</name>
    <name type="synonym">Epeira ventricosa</name>
    <dbReference type="NCBI Taxonomy" id="182803"/>
    <lineage>
        <taxon>Eukaryota</taxon>
        <taxon>Metazoa</taxon>
        <taxon>Ecdysozoa</taxon>
        <taxon>Arthropoda</taxon>
        <taxon>Chelicerata</taxon>
        <taxon>Arachnida</taxon>
        <taxon>Araneae</taxon>
        <taxon>Araneomorphae</taxon>
        <taxon>Entelegynae</taxon>
        <taxon>Araneoidea</taxon>
        <taxon>Araneidae</taxon>
        <taxon>Araneus</taxon>
    </lineage>
</organism>
<keyword evidence="11" id="KW-1071">Ligand-gated ion channel</keyword>
<evidence type="ECO:0000256" key="4">
    <source>
        <dbReference type="ARBA" id="ARBA00022475"/>
    </source>
</evidence>
<keyword evidence="5 13" id="KW-0812">Transmembrane</keyword>
<dbReference type="Pfam" id="PF00060">
    <property type="entry name" value="Lig_chan"/>
    <property type="match status" value="1"/>
</dbReference>
<keyword evidence="7" id="KW-0406">Ion transport</keyword>
<keyword evidence="3" id="KW-0813">Transport</keyword>
<evidence type="ECO:0000256" key="2">
    <source>
        <dbReference type="ARBA" id="ARBA00008685"/>
    </source>
</evidence>
<evidence type="ECO:0000256" key="8">
    <source>
        <dbReference type="ARBA" id="ARBA00023136"/>
    </source>
</evidence>
<keyword evidence="10" id="KW-0325">Glycoprotein</keyword>
<dbReference type="Gene3D" id="1.10.287.70">
    <property type="match status" value="1"/>
</dbReference>
<dbReference type="OrthoDB" id="6418508at2759"/>
<dbReference type="PANTHER" id="PTHR42643:SF24">
    <property type="entry name" value="IONOTROPIC RECEPTOR 60A"/>
    <property type="match status" value="1"/>
</dbReference>
<feature type="transmembrane region" description="Helical" evidence="13">
    <location>
        <begin position="374"/>
        <end position="398"/>
    </location>
</feature>
<comment type="caution">
    <text evidence="15">The sequence shown here is derived from an EMBL/GenBank/DDBJ whole genome shotgun (WGS) entry which is preliminary data.</text>
</comment>
<dbReference type="InterPro" id="IPR052192">
    <property type="entry name" value="Insect_Ionotropic_Sensory_Rcpt"/>
</dbReference>
<evidence type="ECO:0000256" key="6">
    <source>
        <dbReference type="ARBA" id="ARBA00022989"/>
    </source>
</evidence>